<comment type="caution">
    <text evidence="1">The sequence shown here is derived from an EMBL/GenBank/DDBJ whole genome shotgun (WGS) entry which is preliminary data.</text>
</comment>
<accession>A0ABQ5B270</accession>
<reference evidence="1" key="1">
    <citation type="journal article" date="2022" name="Int. J. Mol. Sci.">
        <title>Draft Genome of Tanacetum Coccineum: Genomic Comparison of Closely Related Tanacetum-Family Plants.</title>
        <authorList>
            <person name="Yamashiro T."/>
            <person name="Shiraishi A."/>
            <person name="Nakayama K."/>
            <person name="Satake H."/>
        </authorList>
    </citation>
    <scope>NUCLEOTIDE SEQUENCE</scope>
</reference>
<keyword evidence="2" id="KW-1185">Reference proteome</keyword>
<evidence type="ECO:0000313" key="2">
    <source>
        <dbReference type="Proteomes" id="UP001151760"/>
    </source>
</evidence>
<evidence type="ECO:0000313" key="1">
    <source>
        <dbReference type="EMBL" id="GJT08696.1"/>
    </source>
</evidence>
<protein>
    <submittedName>
        <fullName evidence="1">Uncharacterized protein</fullName>
    </submittedName>
</protein>
<reference evidence="1" key="2">
    <citation type="submission" date="2022-01" db="EMBL/GenBank/DDBJ databases">
        <authorList>
            <person name="Yamashiro T."/>
            <person name="Shiraishi A."/>
            <person name="Satake H."/>
            <person name="Nakayama K."/>
        </authorList>
    </citation>
    <scope>NUCLEOTIDE SEQUENCE</scope>
</reference>
<dbReference type="EMBL" id="BQNB010012850">
    <property type="protein sequence ID" value="GJT08696.1"/>
    <property type="molecule type" value="Genomic_DNA"/>
</dbReference>
<gene>
    <name evidence="1" type="ORF">Tco_0843158</name>
</gene>
<dbReference type="Proteomes" id="UP001151760">
    <property type="component" value="Unassembled WGS sequence"/>
</dbReference>
<name>A0ABQ5B270_9ASTR</name>
<sequence length="215" mass="25902">MKWYDYGYLEEIKVRQEDHKLYKFKEGNFPRLNLRDTEDMLLLLVQKKLFNLERDDLFDLGVALWMFTRRIAILHHVEDLQLGVESYQKKLNITKPETYRSDISKRTPYTPYNNPQGFIYLDKFKRNRLMHSDELYKFCDGTLLSVCTVIHDIASNLRMDYLPKRKWSNLDRQRSRIMIKAIDKFQFERQLMRNLEKFVGGRDYGTDLGLLGRTI</sequence>
<organism evidence="1 2">
    <name type="scientific">Tanacetum coccineum</name>
    <dbReference type="NCBI Taxonomy" id="301880"/>
    <lineage>
        <taxon>Eukaryota</taxon>
        <taxon>Viridiplantae</taxon>
        <taxon>Streptophyta</taxon>
        <taxon>Embryophyta</taxon>
        <taxon>Tracheophyta</taxon>
        <taxon>Spermatophyta</taxon>
        <taxon>Magnoliopsida</taxon>
        <taxon>eudicotyledons</taxon>
        <taxon>Gunneridae</taxon>
        <taxon>Pentapetalae</taxon>
        <taxon>asterids</taxon>
        <taxon>campanulids</taxon>
        <taxon>Asterales</taxon>
        <taxon>Asteraceae</taxon>
        <taxon>Asteroideae</taxon>
        <taxon>Anthemideae</taxon>
        <taxon>Anthemidinae</taxon>
        <taxon>Tanacetum</taxon>
    </lineage>
</organism>
<proteinExistence type="predicted"/>